<dbReference type="PRINTS" id="PR00147">
    <property type="entry name" value="DNAPHOTLYASE"/>
</dbReference>
<dbReference type="RefSeq" id="WP_180679342.1">
    <property type="nucleotide sequence ID" value="NZ_JACCKA010000081.1"/>
</dbReference>
<comment type="similarity">
    <text evidence="8">Belongs to the DNA photolyase family.</text>
</comment>
<evidence type="ECO:0000256" key="8">
    <source>
        <dbReference type="RuleBase" id="RU004182"/>
    </source>
</evidence>
<evidence type="ECO:0000256" key="5">
    <source>
        <dbReference type="ARBA" id="ARBA00022991"/>
    </source>
</evidence>
<keyword evidence="4 6" id="KW-0274">FAD</keyword>
<dbReference type="Proteomes" id="UP000578091">
    <property type="component" value="Unassembled WGS sequence"/>
</dbReference>
<keyword evidence="5 8" id="KW-0157">Chromophore</keyword>
<dbReference type="Gene3D" id="1.25.40.80">
    <property type="match status" value="1"/>
</dbReference>
<feature type="binding site" evidence="6">
    <location>
        <begin position="239"/>
        <end position="243"/>
    </location>
    <ligand>
        <name>FAD</name>
        <dbReference type="ChEBI" id="CHEBI:57692"/>
    </ligand>
</feature>
<dbReference type="EMBL" id="JACCKA010000081">
    <property type="protein sequence ID" value="NZA27566.1"/>
    <property type="molecule type" value="Genomic_DNA"/>
</dbReference>
<comment type="caution">
    <text evidence="10">The sequence shown here is derived from an EMBL/GenBank/DDBJ whole genome shotgun (WGS) entry which is preliminary data.</text>
</comment>
<feature type="site" description="Electron transfer via tryptophanyl radical" evidence="7">
    <location>
        <position position="307"/>
    </location>
</feature>
<comment type="cofactor">
    <cofactor evidence="1">
        <name>(6R)-5,10-methylene-5,6,7,8-tetrahydrofolate</name>
        <dbReference type="ChEBI" id="CHEBI:15636"/>
    </cofactor>
</comment>
<feature type="binding site" evidence="6">
    <location>
        <position position="273"/>
    </location>
    <ligand>
        <name>FAD</name>
        <dbReference type="ChEBI" id="CHEBI:57692"/>
    </ligand>
</feature>
<keyword evidence="3 6" id="KW-0285">Flavoprotein</keyword>
<reference evidence="10 11" key="1">
    <citation type="submission" date="2020-07" db="EMBL/GenBank/DDBJ databases">
        <title>Luteimonas sp. SJ-92.</title>
        <authorList>
            <person name="Huang X.-X."/>
            <person name="Xu L."/>
            <person name="Sun J.-Q."/>
        </authorList>
    </citation>
    <scope>NUCLEOTIDE SEQUENCE [LARGE SCALE GENOMIC DNA]</scope>
    <source>
        <strain evidence="10 11">SJ-92</strain>
    </source>
</reference>
<evidence type="ECO:0000256" key="7">
    <source>
        <dbReference type="PIRSR" id="PIRSR602081-2"/>
    </source>
</evidence>
<evidence type="ECO:0000313" key="10">
    <source>
        <dbReference type="EMBL" id="NZA27566.1"/>
    </source>
</evidence>
<evidence type="ECO:0000259" key="9">
    <source>
        <dbReference type="PROSITE" id="PS51645"/>
    </source>
</evidence>
<dbReference type="GO" id="GO:0006950">
    <property type="term" value="P:response to stress"/>
    <property type="evidence" value="ECO:0007669"/>
    <property type="project" value="UniProtKB-ARBA"/>
</dbReference>
<comment type="cofactor">
    <cofactor evidence="6">
        <name>FAD</name>
        <dbReference type="ChEBI" id="CHEBI:57692"/>
    </cofactor>
    <text evidence="6">Binds 1 FAD per subunit.</text>
</comment>
<dbReference type="PROSITE" id="PS51645">
    <property type="entry name" value="PHR_CRY_ALPHA_BETA"/>
    <property type="match status" value="1"/>
</dbReference>
<dbReference type="Pfam" id="PF00875">
    <property type="entry name" value="DNA_photolyase"/>
    <property type="match status" value="1"/>
</dbReference>
<evidence type="ECO:0000256" key="2">
    <source>
        <dbReference type="ARBA" id="ARBA00005862"/>
    </source>
</evidence>
<protein>
    <submittedName>
        <fullName evidence="10">Deoxyribodipyrimidine photo-lyase</fullName>
    </submittedName>
</protein>
<dbReference type="InterPro" id="IPR006050">
    <property type="entry name" value="DNA_photolyase_N"/>
</dbReference>
<name>A0A853JE09_9GAMM</name>
<feature type="binding site" evidence="6">
    <location>
        <begin position="374"/>
        <end position="376"/>
    </location>
    <ligand>
        <name>FAD</name>
        <dbReference type="ChEBI" id="CHEBI:57692"/>
    </ligand>
</feature>
<dbReference type="SUPFAM" id="SSF52425">
    <property type="entry name" value="Cryptochrome/photolyase, N-terminal domain"/>
    <property type="match status" value="1"/>
</dbReference>
<dbReference type="InterPro" id="IPR005101">
    <property type="entry name" value="Cryptochr/Photolyase_FAD-bd"/>
</dbReference>
<dbReference type="PANTHER" id="PTHR11455:SF9">
    <property type="entry name" value="CRYPTOCHROME CIRCADIAN CLOCK 5 ISOFORM X1"/>
    <property type="match status" value="1"/>
</dbReference>
<sequence length="486" mass="54430">MAIALVWLRDDLRLDDNPALRAALEGGYVPLAVHVHAPEEEGGWAPGNASNAWRHRSLRALDDELRTRGSRLRLFRGPTLQTLQSLLAATDAEAVFWNRRYEPAVEARDAGIKRALRAQGVRAESFNGALLFEPWQVGTRQGDPYRVFTPYWRTALAGWREPRLWEAPAVWPALPDEDAVPHGVTLEALHLVPGRDWDAEFWQRFAPGEAGARAALASFLEQGLHGYGTRRDVPGCRGTSRLSPHLHFGEVSVARVAAAVRAADAPAGDVERFLAELGWREFAHHVLHHFPHTADADLNPRFRDFPWAPPQPRILRAWQRGRTGVPIVDAGMRELWRTGWMHNRVRMIVASYLTKHLRMHWRHGARWFWDTLVDADLASNSLGWQWTAGTGADAAPYVRVFNPVVQAARFDPDGAYIARWLPELGSLPLPLRYAPWEDPAALRRAAPEYPRRPLVEPAEGRRAALRAYAAVAAPGPAAPNGRARRG</sequence>
<dbReference type="AlphaFoldDB" id="A0A853JE09"/>
<gene>
    <name evidence="10" type="ORF">H0E84_14385</name>
</gene>
<comment type="similarity">
    <text evidence="2">Belongs to the DNA photolyase class-1 family.</text>
</comment>
<feature type="site" description="Electron transfer via tryptophanyl radical" evidence="7">
    <location>
        <position position="361"/>
    </location>
</feature>
<feature type="site" description="Electron transfer via tryptophanyl radical" evidence="7">
    <location>
        <position position="384"/>
    </location>
</feature>
<dbReference type="Pfam" id="PF03441">
    <property type="entry name" value="FAD_binding_7"/>
    <property type="match status" value="1"/>
</dbReference>
<evidence type="ECO:0000256" key="3">
    <source>
        <dbReference type="ARBA" id="ARBA00022630"/>
    </source>
</evidence>
<evidence type="ECO:0000256" key="6">
    <source>
        <dbReference type="PIRSR" id="PIRSR602081-1"/>
    </source>
</evidence>
<dbReference type="PANTHER" id="PTHR11455">
    <property type="entry name" value="CRYPTOCHROME"/>
    <property type="match status" value="1"/>
</dbReference>
<dbReference type="InterPro" id="IPR036155">
    <property type="entry name" value="Crypto/Photolyase_N_sf"/>
</dbReference>
<dbReference type="GO" id="GO:0071949">
    <property type="term" value="F:FAD binding"/>
    <property type="evidence" value="ECO:0007669"/>
    <property type="project" value="TreeGrafter"/>
</dbReference>
<keyword evidence="10" id="KW-0456">Lyase</keyword>
<evidence type="ECO:0000313" key="11">
    <source>
        <dbReference type="Proteomes" id="UP000578091"/>
    </source>
</evidence>
<dbReference type="InterPro" id="IPR014729">
    <property type="entry name" value="Rossmann-like_a/b/a_fold"/>
</dbReference>
<dbReference type="InterPro" id="IPR002081">
    <property type="entry name" value="Cryptochrome/DNA_photolyase_1"/>
</dbReference>
<accession>A0A853JE09</accession>
<dbReference type="GO" id="GO:0003677">
    <property type="term" value="F:DNA binding"/>
    <property type="evidence" value="ECO:0007669"/>
    <property type="project" value="TreeGrafter"/>
</dbReference>
<evidence type="ECO:0000256" key="1">
    <source>
        <dbReference type="ARBA" id="ARBA00001932"/>
    </source>
</evidence>
<feature type="binding site" evidence="6">
    <location>
        <position position="227"/>
    </location>
    <ligand>
        <name>FAD</name>
        <dbReference type="ChEBI" id="CHEBI:57692"/>
    </ligand>
</feature>
<dbReference type="GO" id="GO:0006139">
    <property type="term" value="P:nucleobase-containing compound metabolic process"/>
    <property type="evidence" value="ECO:0007669"/>
    <property type="project" value="UniProtKB-ARBA"/>
</dbReference>
<dbReference type="PROSITE" id="PS00394">
    <property type="entry name" value="DNA_PHOTOLYASES_1_1"/>
    <property type="match status" value="1"/>
</dbReference>
<dbReference type="Gene3D" id="3.40.50.620">
    <property type="entry name" value="HUPs"/>
    <property type="match status" value="1"/>
</dbReference>
<dbReference type="InterPro" id="IPR036134">
    <property type="entry name" value="Crypto/Photolyase_FAD-like_sf"/>
</dbReference>
<feature type="domain" description="Photolyase/cryptochrome alpha/beta" evidence="9">
    <location>
        <begin position="2"/>
        <end position="131"/>
    </location>
</feature>
<proteinExistence type="inferred from homology"/>
<dbReference type="GO" id="GO:0009416">
    <property type="term" value="P:response to light stimulus"/>
    <property type="evidence" value="ECO:0007669"/>
    <property type="project" value="TreeGrafter"/>
</dbReference>
<keyword evidence="11" id="KW-1185">Reference proteome</keyword>
<evidence type="ECO:0000256" key="4">
    <source>
        <dbReference type="ARBA" id="ARBA00022827"/>
    </source>
</evidence>
<dbReference type="InterPro" id="IPR018394">
    <property type="entry name" value="DNA_photolyase_1_CS_C"/>
</dbReference>
<dbReference type="Gene3D" id="1.10.579.10">
    <property type="entry name" value="DNA Cyclobutane Dipyrimidine Photolyase, subunit A, domain 3"/>
    <property type="match status" value="1"/>
</dbReference>
<organism evidence="10 11">
    <name type="scientific">Luteimonas salinisoli</name>
    <dbReference type="NCBI Taxonomy" id="2752307"/>
    <lineage>
        <taxon>Bacteria</taxon>
        <taxon>Pseudomonadati</taxon>
        <taxon>Pseudomonadota</taxon>
        <taxon>Gammaproteobacteria</taxon>
        <taxon>Lysobacterales</taxon>
        <taxon>Lysobacteraceae</taxon>
        <taxon>Luteimonas</taxon>
    </lineage>
</organism>
<dbReference type="SUPFAM" id="SSF48173">
    <property type="entry name" value="Cryptochrome/photolyase FAD-binding domain"/>
    <property type="match status" value="1"/>
</dbReference>
<dbReference type="GO" id="GO:0003904">
    <property type="term" value="F:deoxyribodipyrimidine photo-lyase activity"/>
    <property type="evidence" value="ECO:0007669"/>
    <property type="project" value="TreeGrafter"/>
</dbReference>